<dbReference type="RefSeq" id="WP_250859645.1">
    <property type="nucleotide sequence ID" value="NZ_JAGSOJ010000002.1"/>
</dbReference>
<evidence type="ECO:0000313" key="2">
    <source>
        <dbReference type="EMBL" id="MCM1990586.1"/>
    </source>
</evidence>
<accession>A0A9J6P1G8</accession>
<organism evidence="2 3">
    <name type="scientific">Oceanirhabdus seepicola</name>
    <dbReference type="NCBI Taxonomy" id="2828781"/>
    <lineage>
        <taxon>Bacteria</taxon>
        <taxon>Bacillati</taxon>
        <taxon>Bacillota</taxon>
        <taxon>Clostridia</taxon>
        <taxon>Eubacteriales</taxon>
        <taxon>Clostridiaceae</taxon>
        <taxon>Oceanirhabdus</taxon>
    </lineage>
</organism>
<dbReference type="Gene3D" id="3.10.180.10">
    <property type="entry name" value="2,3-Dihydroxybiphenyl 1,2-Dioxygenase, domain 1"/>
    <property type="match status" value="1"/>
</dbReference>
<dbReference type="PROSITE" id="PS51819">
    <property type="entry name" value="VOC"/>
    <property type="match status" value="1"/>
</dbReference>
<dbReference type="SUPFAM" id="SSF54593">
    <property type="entry name" value="Glyoxalase/Bleomycin resistance protein/Dihydroxybiphenyl dioxygenase"/>
    <property type="match status" value="1"/>
</dbReference>
<evidence type="ECO:0000259" key="1">
    <source>
        <dbReference type="PROSITE" id="PS51819"/>
    </source>
</evidence>
<feature type="domain" description="VOC" evidence="1">
    <location>
        <begin position="5"/>
        <end position="132"/>
    </location>
</feature>
<dbReference type="EMBL" id="JAGSOJ010000002">
    <property type="protein sequence ID" value="MCM1990586.1"/>
    <property type="molecule type" value="Genomic_DNA"/>
</dbReference>
<proteinExistence type="predicted"/>
<dbReference type="InterPro" id="IPR037523">
    <property type="entry name" value="VOC_core"/>
</dbReference>
<evidence type="ECO:0000313" key="3">
    <source>
        <dbReference type="Proteomes" id="UP001056429"/>
    </source>
</evidence>
<protein>
    <submittedName>
        <fullName evidence="2">VOC family protein</fullName>
    </submittedName>
</protein>
<dbReference type="InterPro" id="IPR029068">
    <property type="entry name" value="Glyas_Bleomycin-R_OHBP_Dase"/>
</dbReference>
<reference evidence="2" key="1">
    <citation type="journal article" date="2021" name="mSystems">
        <title>Bacteria and Archaea Synergistically Convert Glycine Betaine to Biogenic Methane in the Formosa Cold Seep of the South China Sea.</title>
        <authorList>
            <person name="Li L."/>
            <person name="Zhang W."/>
            <person name="Zhang S."/>
            <person name="Song L."/>
            <person name="Sun Q."/>
            <person name="Zhang H."/>
            <person name="Xiang H."/>
            <person name="Dong X."/>
        </authorList>
    </citation>
    <scope>NUCLEOTIDE SEQUENCE</scope>
    <source>
        <strain evidence="2">ZWT</strain>
    </source>
</reference>
<dbReference type="InterPro" id="IPR004360">
    <property type="entry name" value="Glyas_Fos-R_dOase_dom"/>
</dbReference>
<dbReference type="Proteomes" id="UP001056429">
    <property type="component" value="Unassembled WGS sequence"/>
</dbReference>
<dbReference type="AlphaFoldDB" id="A0A9J6P1G8"/>
<keyword evidence="3" id="KW-1185">Reference proteome</keyword>
<comment type="caution">
    <text evidence="2">The sequence shown here is derived from an EMBL/GenBank/DDBJ whole genome shotgun (WGS) entry which is preliminary data.</text>
</comment>
<dbReference type="Pfam" id="PF00903">
    <property type="entry name" value="Glyoxalase"/>
    <property type="match status" value="1"/>
</dbReference>
<name>A0A9J6P1G8_9CLOT</name>
<sequence>MKGRSLHHFCIQTSCYNDTIDFYTKVLGVEIIKEDIYVPKRIKRGWLKYGDLLFEILPPKCSSPYSAYEKLNQGIPHLSFIVEDAHEELEEFKSKGFTNFKKKHGKIIYKIKGGYQFKLVAPEGTEIEIRDSESL</sequence>
<gene>
    <name evidence="2" type="ORF">KDK92_12710</name>
</gene>
<reference evidence="2" key="2">
    <citation type="submission" date="2021-04" db="EMBL/GenBank/DDBJ databases">
        <authorList>
            <person name="Dong X."/>
        </authorList>
    </citation>
    <scope>NUCLEOTIDE SEQUENCE</scope>
    <source>
        <strain evidence="2">ZWT</strain>
    </source>
</reference>